<dbReference type="Pfam" id="PF00078">
    <property type="entry name" value="RVT_1"/>
    <property type="match status" value="1"/>
</dbReference>
<organism evidence="2 3">
    <name type="scientific">Eumeta variegata</name>
    <name type="common">Bagworm moth</name>
    <name type="synonym">Eumeta japonica</name>
    <dbReference type="NCBI Taxonomy" id="151549"/>
    <lineage>
        <taxon>Eukaryota</taxon>
        <taxon>Metazoa</taxon>
        <taxon>Ecdysozoa</taxon>
        <taxon>Arthropoda</taxon>
        <taxon>Hexapoda</taxon>
        <taxon>Insecta</taxon>
        <taxon>Pterygota</taxon>
        <taxon>Neoptera</taxon>
        <taxon>Endopterygota</taxon>
        <taxon>Lepidoptera</taxon>
        <taxon>Glossata</taxon>
        <taxon>Ditrysia</taxon>
        <taxon>Tineoidea</taxon>
        <taxon>Psychidae</taxon>
        <taxon>Oiketicinae</taxon>
        <taxon>Eumeta</taxon>
    </lineage>
</organism>
<keyword evidence="2" id="KW-0695">RNA-directed DNA polymerase</keyword>
<dbReference type="EMBL" id="BGZK01001545">
    <property type="protein sequence ID" value="GBP82056.1"/>
    <property type="molecule type" value="Genomic_DNA"/>
</dbReference>
<reference evidence="2 3" key="1">
    <citation type="journal article" date="2019" name="Commun. Biol.">
        <title>The bagworm genome reveals a unique fibroin gene that provides high tensile strength.</title>
        <authorList>
            <person name="Kono N."/>
            <person name="Nakamura H."/>
            <person name="Ohtoshi R."/>
            <person name="Tomita M."/>
            <person name="Numata K."/>
            <person name="Arakawa K."/>
        </authorList>
    </citation>
    <scope>NUCLEOTIDE SEQUENCE [LARGE SCALE GENOMIC DNA]</scope>
</reference>
<name>A0A4C1Z0D8_EUMVA</name>
<dbReference type="InterPro" id="IPR000477">
    <property type="entry name" value="RT_dom"/>
</dbReference>
<keyword evidence="2" id="KW-0548">Nucleotidyltransferase</keyword>
<gene>
    <name evidence="2" type="primary">RTase</name>
    <name evidence="2" type="ORF">EVAR_52405_1</name>
</gene>
<comment type="caution">
    <text evidence="2">The sequence shown here is derived from an EMBL/GenBank/DDBJ whole genome shotgun (WGS) entry which is preliminary data.</text>
</comment>
<evidence type="ECO:0000313" key="3">
    <source>
        <dbReference type="Proteomes" id="UP000299102"/>
    </source>
</evidence>
<proteinExistence type="predicted"/>
<dbReference type="Proteomes" id="UP000299102">
    <property type="component" value="Unassembled WGS sequence"/>
</dbReference>
<evidence type="ECO:0000313" key="2">
    <source>
        <dbReference type="EMBL" id="GBP82056.1"/>
    </source>
</evidence>
<dbReference type="STRING" id="151549.A0A4C1Z0D8"/>
<dbReference type="OrthoDB" id="10020599at2759"/>
<dbReference type="PROSITE" id="PS50878">
    <property type="entry name" value="RT_POL"/>
    <property type="match status" value="1"/>
</dbReference>
<sequence>MKALAKDRHFNIVTSLIPTHFPNNDNYMPDILDIAFMKGVALKLSYIETLQCLNSDHRPVLMRTVVESSTRVVPAKFDHKELPSDVSELIREKNTDLRRVSKYPTCEKRSHARALLRSGRDSISSVALLVVIFNACIRNCYFPAAWKEAVVIDIPKPGKPRDLPASYRLSLLSVLEYISEDFKVERKTVAVFIDVAKAFDRVWHAGLIYKLYQLELPDRLVNIIHHYISNRHFSFRLDNIYSSMRPIRVGVPQDSKLSPLLYSAYVNDIPRPSTGVQLALLADDTAFYLRSNYIGNILPMLQRVIEKSIPFNVPWYVKNSVLHRHLEHSDISKFMKDVSERFFDIASNHPNPLLVSAVSYRPYPPHHFCKRPRNVLLDPPDDLTVEVEKLLEGSHAPTATLCRNGRISDEGVKALVSRQCSHKLFRRFLVRTRASVAVVLQPPHMKLDCNKEV</sequence>
<feature type="domain" description="Reverse transcriptase" evidence="1">
    <location>
        <begin position="70"/>
        <end position="347"/>
    </location>
</feature>
<keyword evidence="2" id="KW-0808">Transferase</keyword>
<dbReference type="AlphaFoldDB" id="A0A4C1Z0D8"/>
<accession>A0A4C1Z0D8</accession>
<evidence type="ECO:0000259" key="1">
    <source>
        <dbReference type="PROSITE" id="PS50878"/>
    </source>
</evidence>
<protein>
    <submittedName>
        <fullName evidence="2">Probable RNA-directed DNA polymerase from transposon BS</fullName>
    </submittedName>
</protein>
<dbReference type="PANTHER" id="PTHR19446">
    <property type="entry name" value="REVERSE TRANSCRIPTASES"/>
    <property type="match status" value="1"/>
</dbReference>
<keyword evidence="3" id="KW-1185">Reference proteome</keyword>
<dbReference type="GO" id="GO:0003964">
    <property type="term" value="F:RNA-directed DNA polymerase activity"/>
    <property type="evidence" value="ECO:0007669"/>
    <property type="project" value="UniProtKB-KW"/>
</dbReference>